<name>A0A2M7VJI9_9BACT</name>
<dbReference type="PANTHER" id="PTHR12526">
    <property type="entry name" value="GLYCOSYLTRANSFERASE"/>
    <property type="match status" value="1"/>
</dbReference>
<dbReference type="PANTHER" id="PTHR12526:SF630">
    <property type="entry name" value="GLYCOSYLTRANSFERASE"/>
    <property type="match status" value="1"/>
</dbReference>
<dbReference type="GO" id="GO:0016757">
    <property type="term" value="F:glycosyltransferase activity"/>
    <property type="evidence" value="ECO:0007669"/>
    <property type="project" value="InterPro"/>
</dbReference>
<evidence type="ECO:0000313" key="2">
    <source>
        <dbReference type="EMBL" id="PJA01973.1"/>
    </source>
</evidence>
<dbReference type="AlphaFoldDB" id="A0A2M7VJI9"/>
<protein>
    <recommendedName>
        <fullName evidence="1">Glycosyl transferase family 1 domain-containing protein</fullName>
    </recommendedName>
</protein>
<feature type="domain" description="Glycosyl transferase family 1" evidence="1">
    <location>
        <begin position="211"/>
        <end position="371"/>
    </location>
</feature>
<sequence length="398" mass="46062">MKICMISKYPPIEGGESSKAYWLARALGERGHEIHIVTNAWEVETKYREQITGDDLSEHYQPKNVHVHNTDPFINPTFVPYFKPYTEKIASKAIEVIENFNLQLIDSWYILPYVISGFLAKQITGRPQIMRHAGSDMSRLLNSPFLKTLFISIFKEVDKIVTYPGMVPIFKSFDIPEEKMFLNRKVSVNIDEFTSKGPMFNLSEYTNKNIDDIPVITYLGKLETTKGVYELAEAASSIEREFILLFVTQNTGLEHFRGFLKEKRLEKKSVFLGFVPPWKVPSIIRRSTCVVTPERDFPVIQHTPILPREVLACGGCLILSTELYEKLKRIGFYNKENCFIVDPKNISDFRKTLELILENPELRETIARNARLTSERIEHFEDYVNETVALYQEIIESK</sequence>
<dbReference type="InterPro" id="IPR001296">
    <property type="entry name" value="Glyco_trans_1"/>
</dbReference>
<reference evidence="3" key="1">
    <citation type="submission" date="2017-09" db="EMBL/GenBank/DDBJ databases">
        <title>Depth-based differentiation of microbial function through sediment-hosted aquifers and enrichment of novel symbionts in the deep terrestrial subsurface.</title>
        <authorList>
            <person name="Probst A.J."/>
            <person name="Ladd B."/>
            <person name="Jarett J.K."/>
            <person name="Geller-Mcgrath D.E."/>
            <person name="Sieber C.M.K."/>
            <person name="Emerson J.B."/>
            <person name="Anantharaman K."/>
            <person name="Thomas B.C."/>
            <person name="Malmstrom R."/>
            <person name="Stieglmeier M."/>
            <person name="Klingl A."/>
            <person name="Woyke T."/>
            <person name="Ryan C.M."/>
            <person name="Banfield J.F."/>
        </authorList>
    </citation>
    <scope>NUCLEOTIDE SEQUENCE [LARGE SCALE GENOMIC DNA]</scope>
</reference>
<gene>
    <name evidence="2" type="ORF">COX73_03210</name>
</gene>
<dbReference type="SUPFAM" id="SSF53756">
    <property type="entry name" value="UDP-Glycosyltransferase/glycogen phosphorylase"/>
    <property type="match status" value="1"/>
</dbReference>
<dbReference type="Pfam" id="PF00534">
    <property type="entry name" value="Glycos_transf_1"/>
    <property type="match status" value="1"/>
</dbReference>
<evidence type="ECO:0000313" key="3">
    <source>
        <dbReference type="Proteomes" id="UP000231469"/>
    </source>
</evidence>
<evidence type="ECO:0000259" key="1">
    <source>
        <dbReference type="Pfam" id="PF00534"/>
    </source>
</evidence>
<proteinExistence type="predicted"/>
<organism evidence="2 3">
    <name type="scientific">bacterium (Candidatus Gribaldobacteria) CG_4_10_14_0_2_um_filter_36_18</name>
    <dbReference type="NCBI Taxonomy" id="2014264"/>
    <lineage>
        <taxon>Bacteria</taxon>
        <taxon>Candidatus Gribaldobacteria</taxon>
    </lineage>
</organism>
<dbReference type="Gene3D" id="3.40.50.2000">
    <property type="entry name" value="Glycogen Phosphorylase B"/>
    <property type="match status" value="2"/>
</dbReference>
<comment type="caution">
    <text evidence="2">The sequence shown here is derived from an EMBL/GenBank/DDBJ whole genome shotgun (WGS) entry which is preliminary data.</text>
</comment>
<accession>A0A2M7VJI9</accession>
<dbReference type="EMBL" id="PFPS01000129">
    <property type="protein sequence ID" value="PJA01973.1"/>
    <property type="molecule type" value="Genomic_DNA"/>
</dbReference>
<dbReference type="Proteomes" id="UP000231469">
    <property type="component" value="Unassembled WGS sequence"/>
</dbReference>